<organism evidence="1 2">
    <name type="scientific">Sediminibacterium roseum</name>
    <dbReference type="NCBI Taxonomy" id="1978412"/>
    <lineage>
        <taxon>Bacteria</taxon>
        <taxon>Pseudomonadati</taxon>
        <taxon>Bacteroidota</taxon>
        <taxon>Chitinophagia</taxon>
        <taxon>Chitinophagales</taxon>
        <taxon>Chitinophagaceae</taxon>
        <taxon>Sediminibacterium</taxon>
    </lineage>
</organism>
<evidence type="ECO:0000313" key="1">
    <source>
        <dbReference type="EMBL" id="NCI48879.1"/>
    </source>
</evidence>
<proteinExistence type="predicted"/>
<dbReference type="Proteomes" id="UP000753802">
    <property type="component" value="Unassembled WGS sequence"/>
</dbReference>
<dbReference type="Gene3D" id="2.160.20.120">
    <property type="match status" value="1"/>
</dbReference>
<sequence length="227" mass="25000">MKTSTLIALLAVTGGFATLTVVNFKLKSEYDKGKFENPYIKKTLPAFSHIKDLTDTNTLKNGRFEIRVGNSEEPGVATYYAARKTYNFDVRNDTLYISLDKTDQSPYSHWLPMIITTKQLESIDVVNGEYRIVSNINADLSIKAVRKAEVDVKAGGLKTLSIAAANTASIGVSAKDSIAAMNIRLDDNSSFNAKDLVIGQRSLQLGKRANLQLSGRSIENFGLRSRE</sequence>
<comment type="caution">
    <text evidence="1">The sequence shown here is derived from an EMBL/GenBank/DDBJ whole genome shotgun (WGS) entry which is preliminary data.</text>
</comment>
<reference evidence="1 2" key="1">
    <citation type="submission" date="2020-01" db="EMBL/GenBank/DDBJ databases">
        <title>Genome analysis.</title>
        <authorList>
            <person name="Wu S."/>
            <person name="Wang G."/>
        </authorList>
    </citation>
    <scope>NUCLEOTIDE SEQUENCE [LARGE SCALE GENOMIC DNA]</scope>
    <source>
        <strain evidence="1 2">SYL130</strain>
    </source>
</reference>
<protein>
    <recommendedName>
        <fullName evidence="3">Auto-transporter adhesin head GIN domain-containing protein</fullName>
    </recommendedName>
</protein>
<dbReference type="EMBL" id="JAACJS010000002">
    <property type="protein sequence ID" value="NCI48879.1"/>
    <property type="molecule type" value="Genomic_DNA"/>
</dbReference>
<name>A0ABW9ZPM7_9BACT</name>
<dbReference type="RefSeq" id="WP_161817187.1">
    <property type="nucleotide sequence ID" value="NZ_JAACJS010000002.1"/>
</dbReference>
<evidence type="ECO:0008006" key="3">
    <source>
        <dbReference type="Google" id="ProtNLM"/>
    </source>
</evidence>
<gene>
    <name evidence="1" type="ORF">GWC95_03025</name>
</gene>
<keyword evidence="2" id="KW-1185">Reference proteome</keyword>
<accession>A0ABW9ZPM7</accession>
<evidence type="ECO:0000313" key="2">
    <source>
        <dbReference type="Proteomes" id="UP000753802"/>
    </source>
</evidence>